<dbReference type="Proteomes" id="UP000078512">
    <property type="component" value="Unassembled WGS sequence"/>
</dbReference>
<organism evidence="2 3">
    <name type="scientific">Linnemannia elongata AG-77</name>
    <dbReference type="NCBI Taxonomy" id="1314771"/>
    <lineage>
        <taxon>Eukaryota</taxon>
        <taxon>Fungi</taxon>
        <taxon>Fungi incertae sedis</taxon>
        <taxon>Mucoromycota</taxon>
        <taxon>Mortierellomycotina</taxon>
        <taxon>Mortierellomycetes</taxon>
        <taxon>Mortierellales</taxon>
        <taxon>Mortierellaceae</taxon>
        <taxon>Linnemannia</taxon>
    </lineage>
</organism>
<sequence>MKRTIEQPSTAHAPPTKKRPDFIPRAGNPPSPPPGVAAEMCSFDICSKRLTENDTKKLADHDRSFHKRHAVHVILSSRGAGGPSVQQQTIERHVSGYYFCPHRPCIVQTNSSSNGGSSSSNNNNNNNNNNNYGPFRCYNKDSFITHCRRAHGLEVQKLYNPLAADPPFLSMSSTSSAAAAAVAAVTGGSNRFNPLTLEEGGGIAPLLPTGSTTDNLLLQLLLAVDDIKTAINNQSKTITKAINKQSAAITAAINEQTEVLREHTAAINNHTAAINDQYE</sequence>
<reference evidence="2 3" key="1">
    <citation type="submission" date="2016-05" db="EMBL/GenBank/DDBJ databases">
        <title>Genome sequencing reveals origins of a unique bacterial endosymbiosis in the earliest lineages of terrestrial Fungi.</title>
        <authorList>
            <consortium name="DOE Joint Genome Institute"/>
            <person name="Uehling J."/>
            <person name="Gryganskyi A."/>
            <person name="Hameed K."/>
            <person name="Tschaplinski T."/>
            <person name="Misztal P."/>
            <person name="Wu S."/>
            <person name="Desiro A."/>
            <person name="Vande Pol N."/>
            <person name="Du Z.-Y."/>
            <person name="Zienkiewicz A."/>
            <person name="Zienkiewicz K."/>
            <person name="Morin E."/>
            <person name="Tisserant E."/>
            <person name="Splivallo R."/>
            <person name="Hainaut M."/>
            <person name="Henrissat B."/>
            <person name="Ohm R."/>
            <person name="Kuo A."/>
            <person name="Yan J."/>
            <person name="Lipzen A."/>
            <person name="Nolan M."/>
            <person name="Labutti K."/>
            <person name="Barry K."/>
            <person name="Goldstein A."/>
            <person name="Labbe J."/>
            <person name="Schadt C."/>
            <person name="Tuskan G."/>
            <person name="Grigoriev I."/>
            <person name="Martin F."/>
            <person name="Vilgalys R."/>
            <person name="Bonito G."/>
        </authorList>
    </citation>
    <scope>NUCLEOTIDE SEQUENCE [LARGE SCALE GENOMIC DNA]</scope>
    <source>
        <strain evidence="2 3">AG-77</strain>
    </source>
</reference>
<dbReference type="AlphaFoldDB" id="A0A197JFX4"/>
<evidence type="ECO:0000256" key="1">
    <source>
        <dbReference type="SAM" id="MobiDB-lite"/>
    </source>
</evidence>
<evidence type="ECO:0000313" key="2">
    <source>
        <dbReference type="EMBL" id="OAQ23401.1"/>
    </source>
</evidence>
<feature type="compositionally biased region" description="Polar residues" evidence="1">
    <location>
        <begin position="1"/>
        <end position="10"/>
    </location>
</feature>
<gene>
    <name evidence="2" type="ORF">K457DRAFT_142764</name>
</gene>
<dbReference type="OrthoDB" id="2411003at2759"/>
<protein>
    <submittedName>
        <fullName evidence="2">Uncharacterized protein</fullName>
    </submittedName>
</protein>
<accession>A0A197JFX4</accession>
<dbReference type="EMBL" id="KV442120">
    <property type="protein sequence ID" value="OAQ23401.1"/>
    <property type="molecule type" value="Genomic_DNA"/>
</dbReference>
<evidence type="ECO:0000313" key="3">
    <source>
        <dbReference type="Proteomes" id="UP000078512"/>
    </source>
</evidence>
<feature type="region of interest" description="Disordered" evidence="1">
    <location>
        <begin position="1"/>
        <end position="35"/>
    </location>
</feature>
<name>A0A197JFX4_9FUNG</name>
<keyword evidence="3" id="KW-1185">Reference proteome</keyword>
<proteinExistence type="predicted"/>